<feature type="domain" description="DUF630" evidence="4">
    <location>
        <begin position="1"/>
        <end position="59"/>
    </location>
</feature>
<evidence type="ECO:0000259" key="4">
    <source>
        <dbReference type="Pfam" id="PF04783"/>
    </source>
</evidence>
<feature type="compositionally biased region" description="Basic and acidic residues" evidence="2">
    <location>
        <begin position="290"/>
        <end position="299"/>
    </location>
</feature>
<organism evidence="5 6">
    <name type="scientific">Handroanthus impetiginosus</name>
    <dbReference type="NCBI Taxonomy" id="429701"/>
    <lineage>
        <taxon>Eukaryota</taxon>
        <taxon>Viridiplantae</taxon>
        <taxon>Streptophyta</taxon>
        <taxon>Embryophyta</taxon>
        <taxon>Tracheophyta</taxon>
        <taxon>Spermatophyta</taxon>
        <taxon>Magnoliopsida</taxon>
        <taxon>eudicotyledons</taxon>
        <taxon>Gunneridae</taxon>
        <taxon>Pentapetalae</taxon>
        <taxon>asterids</taxon>
        <taxon>lamiids</taxon>
        <taxon>Lamiales</taxon>
        <taxon>Bignoniaceae</taxon>
        <taxon>Crescentiina</taxon>
        <taxon>Tabebuia alliance</taxon>
        <taxon>Handroanthus</taxon>
    </lineage>
</organism>
<comment type="caution">
    <text evidence="5">The sequence shown here is derived from an EMBL/GenBank/DDBJ whole genome shotgun (WGS) entry which is preliminary data.</text>
</comment>
<sequence>MGCATSKLDDLPAVALCRDRCAFLHDAIRQRFAFAEAHAAYLHSLKAVGLSIDRFFNQDLDASALGGASPVLNLPPKRKGDPHPAEPLDSPPEKIQHHLRLHSDSGSHLHFHSDSEDDDGSGSESLHHHDASSPLHQQEPYGGYLPSYGNLNLNFPEGGGSGGFMNISYMKSQTTPSVVYTQRPMSPETMHMGESSASSSSYHYPYPNHANINNNQYALNNNSNGYPNYDVVAGGGFFNGSSAPAPPAAASSSKPPPPPPSPPRSSTWDFLNPFETSEGEKYFPVYTPSHDSREVREEEGMPDLEDEDEVVKEVHGDQKIVESRRSSNSKPVATEEDTQVMNAANLQHRAMPSVRTQSDPVEYEVPMVSKTSVADKKSKDQENNAGYRRRDGFKGDLDVVREIQVQFERASESGDELAKFLEVGKLPYKWKNSSHHVSSKLLHLPTSMSKSSDNADPAFIEVDQEMELRSKNLSSTLHKLYIWEKKLYEEVKVEEKMRVLHERKSRKLKHMDERGAEANKVDVTRTLVRGLSTKIKIAIQVVDKISVKINSLRDDELWPQLNEFIQGLTRMWKSMLECHRNQCQAIGEAKQLDAFAIRKSFSEAQLEATRRLEHDIINWTLGFSSWVGAQKAYVRAMNNWLMKCLLYVPEETPDGPVPFSPGRIGAPPAFVICNQWSQSLDRISEKEVVDSMRELASNVLHLWDRDKAEMRQKMSANKDERKIKSLEREDQKIQKEIQALDKRMVPSSAVDSGMPLTGHVVYQSETTKGGSLQASLQHVLEAMEKFTANSLKVYEELLQCIEEGHLAREHVS</sequence>
<feature type="region of interest" description="Disordered" evidence="2">
    <location>
        <begin position="242"/>
        <end position="315"/>
    </location>
</feature>
<dbReference type="Pfam" id="PF04783">
    <property type="entry name" value="DUF630"/>
    <property type="match status" value="1"/>
</dbReference>
<dbReference type="Proteomes" id="UP000231279">
    <property type="component" value="Unassembled WGS sequence"/>
</dbReference>
<feature type="compositionally biased region" description="Basic and acidic residues" evidence="2">
    <location>
        <begin position="78"/>
        <end position="92"/>
    </location>
</feature>
<feature type="domain" description="DUF632" evidence="3">
    <location>
        <begin position="398"/>
        <end position="699"/>
    </location>
</feature>
<keyword evidence="1" id="KW-0175">Coiled coil</keyword>
<evidence type="ECO:0000256" key="1">
    <source>
        <dbReference type="SAM" id="Coils"/>
    </source>
</evidence>
<dbReference type="OrthoDB" id="658187at2759"/>
<name>A0A2G9GYZ0_9LAMI</name>
<feature type="compositionally biased region" description="Pro residues" evidence="2">
    <location>
        <begin position="254"/>
        <end position="263"/>
    </location>
</feature>
<dbReference type="InterPro" id="IPR006868">
    <property type="entry name" value="DUF630"/>
</dbReference>
<dbReference type="STRING" id="429701.A0A2G9GYZ0"/>
<evidence type="ECO:0008006" key="7">
    <source>
        <dbReference type="Google" id="ProtNLM"/>
    </source>
</evidence>
<dbReference type="AlphaFoldDB" id="A0A2G9GYZ0"/>
<feature type="coiled-coil region" evidence="1">
    <location>
        <begin position="716"/>
        <end position="743"/>
    </location>
</feature>
<evidence type="ECO:0000259" key="3">
    <source>
        <dbReference type="Pfam" id="PF04782"/>
    </source>
</evidence>
<evidence type="ECO:0000256" key="2">
    <source>
        <dbReference type="SAM" id="MobiDB-lite"/>
    </source>
</evidence>
<proteinExistence type="predicted"/>
<feature type="compositionally biased region" description="Basic and acidic residues" evidence="2">
    <location>
        <begin position="105"/>
        <end position="114"/>
    </location>
</feature>
<accession>A0A2G9GYZ0</accession>
<dbReference type="InterPro" id="IPR006867">
    <property type="entry name" value="DUF632"/>
</dbReference>
<gene>
    <name evidence="5" type="ORF">CDL12_16919</name>
</gene>
<dbReference type="EMBL" id="NKXS01003211">
    <property type="protein sequence ID" value="PIN10497.1"/>
    <property type="molecule type" value="Genomic_DNA"/>
</dbReference>
<evidence type="ECO:0000313" key="5">
    <source>
        <dbReference type="EMBL" id="PIN10497.1"/>
    </source>
</evidence>
<protein>
    <recommendedName>
        <fullName evidence="7">DUF632 domain-containing protein</fullName>
    </recommendedName>
</protein>
<feature type="region of interest" description="Disordered" evidence="2">
    <location>
        <begin position="69"/>
        <end position="92"/>
    </location>
</feature>
<keyword evidence="6" id="KW-1185">Reference proteome</keyword>
<evidence type="ECO:0000313" key="6">
    <source>
        <dbReference type="Proteomes" id="UP000231279"/>
    </source>
</evidence>
<dbReference type="PANTHER" id="PTHR21450">
    <property type="entry name" value="PROTEIN ALTERED PHOSPHATE STARVATION RESPONSE 1"/>
    <property type="match status" value="1"/>
</dbReference>
<feature type="compositionally biased region" description="Acidic residues" evidence="2">
    <location>
        <begin position="300"/>
        <end position="310"/>
    </location>
</feature>
<dbReference type="Pfam" id="PF04782">
    <property type="entry name" value="DUF632"/>
    <property type="match status" value="1"/>
</dbReference>
<dbReference type="PANTHER" id="PTHR21450:SF41">
    <property type="entry name" value="RNA POLYMERASE SUBUNIT BETA, PUTATIVE (DUF630 AND DUF632)-RELATED"/>
    <property type="match status" value="1"/>
</dbReference>
<feature type="region of interest" description="Disordered" evidence="2">
    <location>
        <begin position="105"/>
        <end position="143"/>
    </location>
</feature>
<reference evidence="6" key="1">
    <citation type="journal article" date="2018" name="Gigascience">
        <title>Genome assembly of the Pink Ipe (Handroanthus impetiginosus, Bignoniaceae), a highly valued, ecologically keystone Neotropical timber forest tree.</title>
        <authorList>
            <person name="Silva-Junior O.B."/>
            <person name="Grattapaglia D."/>
            <person name="Novaes E."/>
            <person name="Collevatti R.G."/>
        </authorList>
    </citation>
    <scope>NUCLEOTIDE SEQUENCE [LARGE SCALE GENOMIC DNA]</scope>
    <source>
        <strain evidence="6">cv. UFG-1</strain>
    </source>
</reference>